<dbReference type="PANTHER" id="PTHR11749">
    <property type="entry name" value="RIBULOSE-5-PHOSPHATE-3-EPIMERASE"/>
    <property type="match status" value="1"/>
</dbReference>
<comment type="cofactor">
    <cofactor evidence="1">
        <name>Mn(2+)</name>
        <dbReference type="ChEBI" id="CHEBI:29035"/>
    </cofactor>
</comment>
<dbReference type="Proteomes" id="UP000320948">
    <property type="component" value="Unassembled WGS sequence"/>
</dbReference>
<evidence type="ECO:0000256" key="10">
    <source>
        <dbReference type="ARBA" id="ARBA00023277"/>
    </source>
</evidence>
<keyword evidence="6" id="KW-0862">Zinc</keyword>
<proteinExistence type="predicted"/>
<reference evidence="11 12" key="1">
    <citation type="journal article" date="2017" name="Nat. Commun.">
        <title>In situ click chemistry generation of cyclooxygenase-2 inhibitors.</title>
        <authorList>
            <person name="Bhardwaj A."/>
            <person name="Kaur J."/>
            <person name="Wuest M."/>
            <person name="Wuest F."/>
        </authorList>
    </citation>
    <scope>NUCLEOTIDE SEQUENCE [LARGE SCALE GENOMIC DNA]</scope>
    <source>
        <strain evidence="11">S2_018_000_R2_106</strain>
    </source>
</reference>
<dbReference type="NCBIfam" id="NF004076">
    <property type="entry name" value="PRK05581.1-4"/>
    <property type="match status" value="1"/>
</dbReference>
<dbReference type="InterPro" id="IPR011060">
    <property type="entry name" value="RibuloseP-bd_barrel"/>
</dbReference>
<evidence type="ECO:0000256" key="8">
    <source>
        <dbReference type="ARBA" id="ARBA00023211"/>
    </source>
</evidence>
<dbReference type="CDD" id="cd00429">
    <property type="entry name" value="RPE"/>
    <property type="match status" value="1"/>
</dbReference>
<keyword evidence="5" id="KW-0479">Metal-binding</keyword>
<evidence type="ECO:0000256" key="6">
    <source>
        <dbReference type="ARBA" id="ARBA00022833"/>
    </source>
</evidence>
<dbReference type="InterPro" id="IPR000056">
    <property type="entry name" value="Ribul_P_3_epim-like"/>
</dbReference>
<evidence type="ECO:0000256" key="9">
    <source>
        <dbReference type="ARBA" id="ARBA00023235"/>
    </source>
</evidence>
<accession>A0A6N4R2G6</accession>
<keyword evidence="7" id="KW-0408">Iron</keyword>
<dbReference type="EMBL" id="VAFM01000001">
    <property type="protein sequence ID" value="TKW61323.1"/>
    <property type="molecule type" value="Genomic_DNA"/>
</dbReference>
<comment type="cofactor">
    <cofactor evidence="2">
        <name>Zn(2+)</name>
        <dbReference type="ChEBI" id="CHEBI:29105"/>
    </cofactor>
</comment>
<keyword evidence="8" id="KW-0464">Manganese</keyword>
<keyword evidence="9" id="KW-0413">Isomerase</keyword>
<evidence type="ECO:0000256" key="4">
    <source>
        <dbReference type="ARBA" id="ARBA00011738"/>
    </source>
</evidence>
<dbReference type="GO" id="GO:0046872">
    <property type="term" value="F:metal ion binding"/>
    <property type="evidence" value="ECO:0007669"/>
    <property type="project" value="UniProtKB-KW"/>
</dbReference>
<evidence type="ECO:0000256" key="2">
    <source>
        <dbReference type="ARBA" id="ARBA00001947"/>
    </source>
</evidence>
<evidence type="ECO:0000313" key="11">
    <source>
        <dbReference type="EMBL" id="TKW61323.1"/>
    </source>
</evidence>
<protein>
    <submittedName>
        <fullName evidence="11">Ribulose-phosphate 3-epimerase</fullName>
    </submittedName>
</protein>
<dbReference type="SUPFAM" id="SSF51366">
    <property type="entry name" value="Ribulose-phoshate binding barrel"/>
    <property type="match status" value="1"/>
</dbReference>
<comment type="cofactor">
    <cofactor evidence="3">
        <name>Fe(2+)</name>
        <dbReference type="ChEBI" id="CHEBI:29033"/>
    </cofactor>
</comment>
<dbReference type="Pfam" id="PF00834">
    <property type="entry name" value="Ribul_P_3_epim"/>
    <property type="match status" value="1"/>
</dbReference>
<dbReference type="GO" id="GO:0005975">
    <property type="term" value="P:carbohydrate metabolic process"/>
    <property type="evidence" value="ECO:0007669"/>
    <property type="project" value="InterPro"/>
</dbReference>
<organism evidence="11 12">
    <name type="scientific">Blastochloris viridis</name>
    <name type="common">Rhodopseudomonas viridis</name>
    <dbReference type="NCBI Taxonomy" id="1079"/>
    <lineage>
        <taxon>Bacteria</taxon>
        <taxon>Pseudomonadati</taxon>
        <taxon>Pseudomonadota</taxon>
        <taxon>Alphaproteobacteria</taxon>
        <taxon>Hyphomicrobiales</taxon>
        <taxon>Blastochloridaceae</taxon>
        <taxon>Blastochloris</taxon>
    </lineage>
</organism>
<evidence type="ECO:0000256" key="1">
    <source>
        <dbReference type="ARBA" id="ARBA00001936"/>
    </source>
</evidence>
<dbReference type="GO" id="GO:0016857">
    <property type="term" value="F:racemase and epimerase activity, acting on carbohydrates and derivatives"/>
    <property type="evidence" value="ECO:0007669"/>
    <property type="project" value="InterPro"/>
</dbReference>
<dbReference type="GO" id="GO:0006163">
    <property type="term" value="P:purine nucleotide metabolic process"/>
    <property type="evidence" value="ECO:0007669"/>
    <property type="project" value="UniProtKB-ARBA"/>
</dbReference>
<evidence type="ECO:0000256" key="5">
    <source>
        <dbReference type="ARBA" id="ARBA00022723"/>
    </source>
</evidence>
<dbReference type="InterPro" id="IPR013785">
    <property type="entry name" value="Aldolase_TIM"/>
</dbReference>
<evidence type="ECO:0000256" key="7">
    <source>
        <dbReference type="ARBA" id="ARBA00023004"/>
    </source>
</evidence>
<name>A0A6N4R2G6_BLAVI</name>
<evidence type="ECO:0000313" key="12">
    <source>
        <dbReference type="Proteomes" id="UP000320948"/>
    </source>
</evidence>
<comment type="subunit">
    <text evidence="4">Homodimer.</text>
</comment>
<dbReference type="AlphaFoldDB" id="A0A6N4R2G6"/>
<evidence type="ECO:0000256" key="3">
    <source>
        <dbReference type="ARBA" id="ARBA00001954"/>
    </source>
</evidence>
<dbReference type="GO" id="GO:0046496">
    <property type="term" value="P:nicotinamide nucleotide metabolic process"/>
    <property type="evidence" value="ECO:0007669"/>
    <property type="project" value="UniProtKB-ARBA"/>
</dbReference>
<gene>
    <name evidence="11" type="ORF">DI628_01450</name>
</gene>
<comment type="caution">
    <text evidence="11">The sequence shown here is derived from an EMBL/GenBank/DDBJ whole genome shotgun (WGS) entry which is preliminary data.</text>
</comment>
<dbReference type="GO" id="GO:1901135">
    <property type="term" value="P:carbohydrate derivative metabolic process"/>
    <property type="evidence" value="ECO:0007669"/>
    <property type="project" value="UniProtKB-ARBA"/>
</dbReference>
<dbReference type="FunFam" id="3.20.20.70:FF:000191">
    <property type="entry name" value="ribulose-phosphate 3-epimerase isoform X2"/>
    <property type="match status" value="1"/>
</dbReference>
<dbReference type="Gene3D" id="3.20.20.70">
    <property type="entry name" value="Aldolase class I"/>
    <property type="match status" value="1"/>
</dbReference>
<dbReference type="GO" id="GO:0006091">
    <property type="term" value="P:generation of precursor metabolites and energy"/>
    <property type="evidence" value="ECO:0007669"/>
    <property type="project" value="UniProtKB-ARBA"/>
</dbReference>
<sequence>MVKIAPSILAVWDKTGGDTGEVVLAARTALRAGGDWVHVDVMDGHYVPRTTFGTEMVSALQGVGVLDVHLMVERPENVVESYLQAGADRVVFHPSASDDIGGVLQTIADFGAIGGLALDVDEDVRWLEPWVENIDQTLIKQVLVMTVKAGAGGQAFRGDLLEKVNIVRRLVGPNVSVAVDGGVNGQNVRQCVAAGADCVVAGNAIFNAPDMAAAIAGLQAV</sequence>
<keyword evidence="10" id="KW-0119">Carbohydrate metabolism</keyword>